<evidence type="ECO:0000313" key="5">
    <source>
        <dbReference type="Proteomes" id="UP000199561"/>
    </source>
</evidence>
<gene>
    <name evidence="3" type="ORF">NMYAN_100073</name>
    <name evidence="4" type="ORF">SAMN05421880_10665</name>
</gene>
<dbReference type="SUPFAM" id="SSF53955">
    <property type="entry name" value="Lysozyme-like"/>
    <property type="match status" value="1"/>
</dbReference>
<name>A0A1I4N1U5_9PROT</name>
<dbReference type="InterPro" id="IPR008258">
    <property type="entry name" value="Transglycosylase_SLT_dom_1"/>
</dbReference>
<dbReference type="Gene3D" id="3.10.350.10">
    <property type="entry name" value="LysM domain"/>
    <property type="match status" value="2"/>
</dbReference>
<dbReference type="Pfam" id="PF01476">
    <property type="entry name" value="LysM"/>
    <property type="match status" value="2"/>
</dbReference>
<dbReference type="GO" id="GO:0016020">
    <property type="term" value="C:membrane"/>
    <property type="evidence" value="ECO:0007669"/>
    <property type="project" value="InterPro"/>
</dbReference>
<dbReference type="RefSeq" id="WP_090667013.1">
    <property type="nucleotide sequence ID" value="NZ_CAJNAP010000002.1"/>
</dbReference>
<dbReference type="PROSITE" id="PS51782">
    <property type="entry name" value="LYSM"/>
    <property type="match status" value="2"/>
</dbReference>
<dbReference type="CDD" id="cd16894">
    <property type="entry name" value="MltD-like"/>
    <property type="match status" value="1"/>
</dbReference>
<keyword evidence="5" id="KW-1185">Reference proteome</keyword>
<dbReference type="EMBL" id="FOUF01000006">
    <property type="protein sequence ID" value="SFM09554.1"/>
    <property type="molecule type" value="Genomic_DNA"/>
</dbReference>
<dbReference type="PANTHER" id="PTHR33734:SF22">
    <property type="entry name" value="MEMBRANE-BOUND LYTIC MUREIN TRANSGLYCOSYLASE D"/>
    <property type="match status" value="1"/>
</dbReference>
<dbReference type="PROSITE" id="PS00922">
    <property type="entry name" value="TRANSGLYCOSYLASE"/>
    <property type="match status" value="1"/>
</dbReference>
<dbReference type="SMART" id="SM00257">
    <property type="entry name" value="LysM"/>
    <property type="match status" value="2"/>
</dbReference>
<dbReference type="CDD" id="cd00118">
    <property type="entry name" value="LysM"/>
    <property type="match status" value="2"/>
</dbReference>
<dbReference type="GO" id="GO:0008932">
    <property type="term" value="F:lytic endotransglycosylase activity"/>
    <property type="evidence" value="ECO:0007669"/>
    <property type="project" value="TreeGrafter"/>
</dbReference>
<dbReference type="InterPro" id="IPR018392">
    <property type="entry name" value="LysM"/>
</dbReference>
<dbReference type="InterPro" id="IPR000189">
    <property type="entry name" value="Transglyc_AS"/>
</dbReference>
<reference evidence="3" key="2">
    <citation type="submission" date="2021-02" db="EMBL/GenBank/DDBJ databases">
        <authorList>
            <person name="Han P."/>
        </authorList>
    </citation>
    <scope>NUCLEOTIDE SEQUENCE</scope>
    <source>
        <strain evidence="3">Nitrosomonas nitrosa 18-3D</strain>
    </source>
</reference>
<dbReference type="SUPFAM" id="SSF54106">
    <property type="entry name" value="LysM domain"/>
    <property type="match status" value="2"/>
</dbReference>
<dbReference type="PANTHER" id="PTHR33734">
    <property type="entry name" value="LYSM DOMAIN-CONTAINING GPI-ANCHORED PROTEIN 2"/>
    <property type="match status" value="1"/>
</dbReference>
<accession>A0A1I4N1U5</accession>
<dbReference type="EMBL" id="CAJNAP010000002">
    <property type="protein sequence ID" value="CAE6489719.1"/>
    <property type="molecule type" value="Genomic_DNA"/>
</dbReference>
<dbReference type="InterPro" id="IPR023346">
    <property type="entry name" value="Lysozyme-like_dom_sf"/>
</dbReference>
<evidence type="ECO:0000313" key="4">
    <source>
        <dbReference type="EMBL" id="SFM09554.1"/>
    </source>
</evidence>
<organism evidence="4 5">
    <name type="scientific">Nitrosomonas nitrosa</name>
    <dbReference type="NCBI Taxonomy" id="52442"/>
    <lineage>
        <taxon>Bacteria</taxon>
        <taxon>Pseudomonadati</taxon>
        <taxon>Pseudomonadota</taxon>
        <taxon>Betaproteobacteria</taxon>
        <taxon>Nitrosomonadales</taxon>
        <taxon>Nitrosomonadaceae</taxon>
        <taxon>Nitrosomonas</taxon>
    </lineage>
</organism>
<comment type="similarity">
    <text evidence="1">Belongs to the transglycosylase Slt family.</text>
</comment>
<evidence type="ECO:0000313" key="3">
    <source>
        <dbReference type="EMBL" id="CAE6489719.1"/>
    </source>
</evidence>
<feature type="domain" description="LysM" evidence="2">
    <location>
        <begin position="406"/>
        <end position="450"/>
    </location>
</feature>
<proteinExistence type="inferred from homology"/>
<dbReference type="GO" id="GO:0000270">
    <property type="term" value="P:peptidoglycan metabolic process"/>
    <property type="evidence" value="ECO:0007669"/>
    <property type="project" value="InterPro"/>
</dbReference>
<dbReference type="Proteomes" id="UP000199561">
    <property type="component" value="Unassembled WGS sequence"/>
</dbReference>
<evidence type="ECO:0000259" key="2">
    <source>
        <dbReference type="PROSITE" id="PS51782"/>
    </source>
</evidence>
<dbReference type="InterPro" id="IPR036779">
    <property type="entry name" value="LysM_dom_sf"/>
</dbReference>
<dbReference type="Pfam" id="PF01464">
    <property type="entry name" value="SLT"/>
    <property type="match status" value="1"/>
</dbReference>
<sequence length="462" mass="53379">MLETRTIRNLLVIMAASMPLAFLPITTEARETLENNYRTSISKVKKTSVNSNKPLDDLWTRIRSGFSLADMHSQEVRHNENQFTRHQKYIDHIVERSRRYLFYIVEEVERRGMPTEIALLPIVESAFDPVAYSRQHASGLWQFIPSTGRAYGLEQNWWYDERRDVVAATRAALDYLQKLHTMFGDWQLTLAAYNWGEGALKRSIDETTQKGKKRIRLHDLQLPTETKNHVAKLIAVRNIIAKPENYGIRLKPLPNRPYFEQVEITRPIDVKLAAELADVPEAEFAALNPAYHRPIIRINDAPRTLLLPVNKARTFVANLENYDKSLVSWRIYRVKEVETLEELSDKYAIDVAELAEINGLSERSALRRGQIVLVPRGKSKAKEPDYFVQNTQNGKRRAYSSWDDQIIYVVKKGDTLYDIAKRYGLDVKEIKSWNGNSERLSIGQKLTLRLVNSNKIRLADNS</sequence>
<dbReference type="Proteomes" id="UP000601736">
    <property type="component" value="Unassembled WGS sequence"/>
</dbReference>
<reference evidence="4 5" key="1">
    <citation type="submission" date="2016-10" db="EMBL/GenBank/DDBJ databases">
        <authorList>
            <person name="de Groot N.N."/>
        </authorList>
    </citation>
    <scope>NUCLEOTIDE SEQUENCE [LARGE SCALE GENOMIC DNA]</scope>
    <source>
        <strain evidence="4 5">Nm146</strain>
    </source>
</reference>
<feature type="domain" description="LysM" evidence="2">
    <location>
        <begin position="330"/>
        <end position="374"/>
    </location>
</feature>
<evidence type="ECO:0000256" key="1">
    <source>
        <dbReference type="ARBA" id="ARBA00007734"/>
    </source>
</evidence>
<dbReference type="AlphaFoldDB" id="A0A1I4N1U5"/>
<protein>
    <submittedName>
        <fullName evidence="4">Membrane-bound lytic murein transglycosylase D</fullName>
    </submittedName>
</protein>
<dbReference type="OrthoDB" id="9815002at2"/>
<dbReference type="Gene3D" id="1.10.530.10">
    <property type="match status" value="1"/>
</dbReference>